<feature type="compositionally biased region" description="Gly residues" evidence="2">
    <location>
        <begin position="453"/>
        <end position="463"/>
    </location>
</feature>
<dbReference type="EMBL" id="CP036426">
    <property type="protein sequence ID" value="QDV34254.1"/>
    <property type="molecule type" value="Genomic_DNA"/>
</dbReference>
<feature type="compositionally biased region" description="Low complexity" evidence="2">
    <location>
        <begin position="390"/>
        <end position="400"/>
    </location>
</feature>
<gene>
    <name evidence="3" type="ORF">ElP_21390</name>
</gene>
<feature type="compositionally biased region" description="Low complexity" evidence="2">
    <location>
        <begin position="582"/>
        <end position="610"/>
    </location>
</feature>
<feature type="compositionally biased region" description="Gly residues" evidence="2">
    <location>
        <begin position="616"/>
        <end position="626"/>
    </location>
</feature>
<dbReference type="OrthoDB" id="233190at2"/>
<dbReference type="Proteomes" id="UP000317835">
    <property type="component" value="Chromosome"/>
</dbReference>
<dbReference type="AlphaFoldDB" id="A0A518H085"/>
<feature type="coiled-coil region" evidence="1">
    <location>
        <begin position="125"/>
        <end position="192"/>
    </location>
</feature>
<feature type="compositionally biased region" description="Gly residues" evidence="2">
    <location>
        <begin position="401"/>
        <end position="412"/>
    </location>
</feature>
<evidence type="ECO:0000256" key="2">
    <source>
        <dbReference type="SAM" id="MobiDB-lite"/>
    </source>
</evidence>
<feature type="region of interest" description="Disordered" evidence="2">
    <location>
        <begin position="571"/>
        <end position="626"/>
    </location>
</feature>
<proteinExistence type="predicted"/>
<dbReference type="KEGG" id="tpla:ElP_21390"/>
<dbReference type="RefSeq" id="WP_145269021.1">
    <property type="nucleotide sequence ID" value="NZ_CP036426.1"/>
</dbReference>
<feature type="compositionally biased region" description="Gly residues" evidence="2">
    <location>
        <begin position="358"/>
        <end position="367"/>
    </location>
</feature>
<keyword evidence="4" id="KW-1185">Reference proteome</keyword>
<feature type="compositionally biased region" description="Low complexity" evidence="2">
    <location>
        <begin position="413"/>
        <end position="428"/>
    </location>
</feature>
<sequence>MALDGPREATGPAIGGGRGGGAVVAAEVLGLVAMLIAVSGTCALLISAYHRVGPEPVTVDAVVVAAPAEAGPSAGDPVEAEIPAEPAPPVSAPMPRLEPLAPIEPEVDPTAEALARIEAEREALAAEAGRKIRRASSLASELEARGGLIDLTLSRASEADRERAALAAEADRLEAERQLAALERDVLERQRDRAVQGRREAVERPGYAILPYRGPSGTWRRPIPVECRDGSAAMEPGGMRFSMVELMGLSGRTSPFGGAVRRLASILEARGAPGGERVEPYVLFVVRPDGIRPFYEARSALDAIGVPYGYELVDQDWEIEYPDWDDPTIWDSLETQMADPALLAEVDPVGAGPPGPGGPIGQGGADPDGGTFPPRPPSPSEMPDAMRSFGDLLPADLGPAAGAGSGFGGRPGLGPMAGESGGRASESGRGPGRGSPTPGGPVGRDIGDEPAGPGAGGLAGLDGGDPAPGASPHGPGRFGDPSGIPGGAPGPGEPASPDRVRFAGDAGAGSIPPALPGDRGPTPPGTSRPGSTGGTGLGRLDGGPESIPAGGLGRVVGGLASRLGASGVGPGDIPGGSGAGGSDAAAAAGAGAGSSPREAGEAGAVGSSASGPGGPPGGAGSGSGGAGRRIEMVVACGPKGVTIHPGGYKIGEEVIAKDDGRLVQTLRAVLSSRRRREPSASPVPSLRFLVEPGGYGLYWDARAQVELAGLGWPIEWQATERRTFTIFGSERW</sequence>
<protein>
    <submittedName>
        <fullName evidence="3">Uncharacterized protein</fullName>
    </submittedName>
</protein>
<evidence type="ECO:0000313" key="3">
    <source>
        <dbReference type="EMBL" id="QDV34254.1"/>
    </source>
</evidence>
<organism evidence="3 4">
    <name type="scientific">Tautonia plasticadhaerens</name>
    <dbReference type="NCBI Taxonomy" id="2527974"/>
    <lineage>
        <taxon>Bacteria</taxon>
        <taxon>Pseudomonadati</taxon>
        <taxon>Planctomycetota</taxon>
        <taxon>Planctomycetia</taxon>
        <taxon>Isosphaerales</taxon>
        <taxon>Isosphaeraceae</taxon>
        <taxon>Tautonia</taxon>
    </lineage>
</organism>
<evidence type="ECO:0000313" key="4">
    <source>
        <dbReference type="Proteomes" id="UP000317835"/>
    </source>
</evidence>
<accession>A0A518H085</accession>
<feature type="region of interest" description="Disordered" evidence="2">
    <location>
        <begin position="346"/>
        <end position="553"/>
    </location>
</feature>
<name>A0A518H085_9BACT</name>
<keyword evidence="1" id="KW-0175">Coiled coil</keyword>
<evidence type="ECO:0000256" key="1">
    <source>
        <dbReference type="SAM" id="Coils"/>
    </source>
</evidence>
<feature type="compositionally biased region" description="Low complexity" evidence="2">
    <location>
        <begin position="464"/>
        <end position="483"/>
    </location>
</feature>
<reference evidence="3 4" key="1">
    <citation type="submission" date="2019-02" db="EMBL/GenBank/DDBJ databases">
        <title>Deep-cultivation of Planctomycetes and their phenomic and genomic characterization uncovers novel biology.</title>
        <authorList>
            <person name="Wiegand S."/>
            <person name="Jogler M."/>
            <person name="Boedeker C."/>
            <person name="Pinto D."/>
            <person name="Vollmers J."/>
            <person name="Rivas-Marin E."/>
            <person name="Kohn T."/>
            <person name="Peeters S.H."/>
            <person name="Heuer A."/>
            <person name="Rast P."/>
            <person name="Oberbeckmann S."/>
            <person name="Bunk B."/>
            <person name="Jeske O."/>
            <person name="Meyerdierks A."/>
            <person name="Storesund J.E."/>
            <person name="Kallscheuer N."/>
            <person name="Luecker S."/>
            <person name="Lage O.M."/>
            <person name="Pohl T."/>
            <person name="Merkel B.J."/>
            <person name="Hornburger P."/>
            <person name="Mueller R.-W."/>
            <person name="Bruemmer F."/>
            <person name="Labrenz M."/>
            <person name="Spormann A.M."/>
            <person name="Op den Camp H."/>
            <person name="Overmann J."/>
            <person name="Amann R."/>
            <person name="Jetten M.S.M."/>
            <person name="Mascher T."/>
            <person name="Medema M.H."/>
            <person name="Devos D.P."/>
            <person name="Kaster A.-K."/>
            <person name="Ovreas L."/>
            <person name="Rohde M."/>
            <person name="Galperin M.Y."/>
            <person name="Jogler C."/>
        </authorList>
    </citation>
    <scope>NUCLEOTIDE SEQUENCE [LARGE SCALE GENOMIC DNA]</scope>
    <source>
        <strain evidence="3 4">ElP</strain>
    </source>
</reference>
<feature type="compositionally biased region" description="Gly residues" evidence="2">
    <location>
        <begin position="531"/>
        <end position="541"/>
    </location>
</feature>
<feature type="compositionally biased region" description="Gly residues" evidence="2">
    <location>
        <begin position="571"/>
        <end position="581"/>
    </location>
</feature>